<dbReference type="GO" id="GO:0005737">
    <property type="term" value="C:cytoplasm"/>
    <property type="evidence" value="ECO:0000318"/>
    <property type="project" value="GO_Central"/>
</dbReference>
<dbReference type="GeneID" id="23562142"/>
<dbReference type="PANTHER" id="PTHR14097:SF7">
    <property type="entry name" value="OXIDOREDUCTASE HTATIP2"/>
    <property type="match status" value="1"/>
</dbReference>
<name>A0A0D1E9P1_MYCMD</name>
<keyword evidence="4" id="KW-1185">Reference proteome</keyword>
<comment type="subcellular location">
    <subcellularLocation>
        <location evidence="1">Mitochondrion outer membrane</location>
        <topology evidence="1">Peripheral membrane protein</topology>
    </subcellularLocation>
</comment>
<proteinExistence type="inferred from homology"/>
<evidence type="ECO:0008006" key="5">
    <source>
        <dbReference type="Google" id="ProtNLM"/>
    </source>
</evidence>
<dbReference type="OMA" id="DWPQLTI"/>
<comment type="similarity">
    <text evidence="2">Belongs to the FMP52 family.</text>
</comment>
<evidence type="ECO:0000256" key="2">
    <source>
        <dbReference type="ARBA" id="ARBA00006617"/>
    </source>
</evidence>
<dbReference type="Gene3D" id="3.40.50.720">
    <property type="entry name" value="NAD(P)-binding Rossmann-like Domain"/>
    <property type="match status" value="1"/>
</dbReference>
<protein>
    <recommendedName>
        <fullName evidence="5">NAD(P)-binding domain-containing protein</fullName>
    </recommendedName>
</protein>
<dbReference type="KEGG" id="uma:UMAG_01006"/>
<dbReference type="STRING" id="237631.A0A0D1E9P1"/>
<sequence length="264" mass="27807">MASNVAAKAGGEGTAVILGASGAVGKQLVHLLVSDWSPYSAVYSFARRPHPSPPAVSPNVTFQEILVDFDALHSGSTTESSKLSSIPPASAVFVTMGTTRAAAGSMQAFEKIDRGYVISAARALRKPDLSQTIIYCSSSGGSSSSMFPYLKSKGLTEEALADLYPEAIIMKPGYLANAQREETRIVERLSAPVFDLLAKVSDSIRAPVDQVAKAMVQAAQLGVDELRAKAFGTDPGESFNLENGKTRDRVAVVGNASILKLAKQ</sequence>
<dbReference type="VEuPathDB" id="FungiDB:UMAG_01006"/>
<dbReference type="Proteomes" id="UP000000561">
    <property type="component" value="Chromosome 2"/>
</dbReference>
<dbReference type="AlphaFoldDB" id="A0A0D1E9P1"/>
<dbReference type="InParanoid" id="A0A0D1E9P1"/>
<dbReference type="GO" id="GO:0005741">
    <property type="term" value="C:mitochondrial outer membrane"/>
    <property type="evidence" value="ECO:0007669"/>
    <property type="project" value="UniProtKB-SubCell"/>
</dbReference>
<evidence type="ECO:0000256" key="1">
    <source>
        <dbReference type="ARBA" id="ARBA00004450"/>
    </source>
</evidence>
<dbReference type="InterPro" id="IPR036291">
    <property type="entry name" value="NAD(P)-bd_dom_sf"/>
</dbReference>
<dbReference type="FunFam" id="3.40.50.720:FF:001866">
    <property type="entry name" value="Uncharacterized protein"/>
    <property type="match status" value="1"/>
</dbReference>
<reference evidence="3 4" key="1">
    <citation type="journal article" date="2006" name="Nature">
        <title>Insights from the genome of the biotrophic fungal plant pathogen Ustilago maydis.</title>
        <authorList>
            <person name="Kamper J."/>
            <person name="Kahmann R."/>
            <person name="Bolker M."/>
            <person name="Ma L.J."/>
            <person name="Brefort T."/>
            <person name="Saville B.J."/>
            <person name="Banuett F."/>
            <person name="Kronstad J.W."/>
            <person name="Gold S.E."/>
            <person name="Muller O."/>
            <person name="Perlin M.H."/>
            <person name="Wosten H.A."/>
            <person name="de Vries R."/>
            <person name="Ruiz-Herrera J."/>
            <person name="Reynaga-Pena C.G."/>
            <person name="Snetselaar K."/>
            <person name="McCann M."/>
            <person name="Perez-Martin J."/>
            <person name="Feldbrugge M."/>
            <person name="Basse C.W."/>
            <person name="Steinberg G."/>
            <person name="Ibeas J.I."/>
            <person name="Holloman W."/>
            <person name="Guzman P."/>
            <person name="Farman M."/>
            <person name="Stajich J.E."/>
            <person name="Sentandreu R."/>
            <person name="Gonzalez-Prieto J.M."/>
            <person name="Kennell J.C."/>
            <person name="Molina L."/>
            <person name="Schirawski J."/>
            <person name="Mendoza-Mendoza A."/>
            <person name="Greilinger D."/>
            <person name="Munch K."/>
            <person name="Rossel N."/>
            <person name="Scherer M."/>
            <person name="Vranes M."/>
            <person name="Ladendorf O."/>
            <person name="Vincon V."/>
            <person name="Fuchs U."/>
            <person name="Sandrock B."/>
            <person name="Meng S."/>
            <person name="Ho E.C."/>
            <person name="Cahill M.J."/>
            <person name="Boyce K.J."/>
            <person name="Klose J."/>
            <person name="Klosterman S.J."/>
            <person name="Deelstra H.J."/>
            <person name="Ortiz-Castellanos L."/>
            <person name="Li W."/>
            <person name="Sanchez-Alonso P."/>
            <person name="Schreier P.H."/>
            <person name="Hauser-Hahn I."/>
            <person name="Vaupel M."/>
            <person name="Koopmann E."/>
            <person name="Friedrich G."/>
            <person name="Voss H."/>
            <person name="Schluter T."/>
            <person name="Margolis J."/>
            <person name="Platt D."/>
            <person name="Swimmer C."/>
            <person name="Gnirke A."/>
            <person name="Chen F."/>
            <person name="Vysotskaia V."/>
            <person name="Mannhaupt G."/>
            <person name="Guldener U."/>
            <person name="Munsterkotter M."/>
            <person name="Haase D."/>
            <person name="Oesterheld M."/>
            <person name="Mewes H.W."/>
            <person name="Mauceli E.W."/>
            <person name="DeCaprio D."/>
            <person name="Wade C.M."/>
            <person name="Butler J."/>
            <person name="Young S."/>
            <person name="Jaffe D.B."/>
            <person name="Calvo S."/>
            <person name="Nusbaum C."/>
            <person name="Galagan J."/>
            <person name="Birren B.W."/>
        </authorList>
    </citation>
    <scope>NUCLEOTIDE SEQUENCE [LARGE SCALE GENOMIC DNA]</scope>
    <source>
        <strain evidence="4">DSM 14603 / FGSC 9021 / UM521</strain>
    </source>
</reference>
<dbReference type="eggNOG" id="KOG4039">
    <property type="taxonomic scope" value="Eukaryota"/>
</dbReference>
<gene>
    <name evidence="3" type="ORF">UMAG_01006</name>
</gene>
<accession>A0A0D1E9P1</accession>
<dbReference type="PANTHER" id="PTHR14097">
    <property type="entry name" value="OXIDOREDUCTASE HTATIP2"/>
    <property type="match status" value="1"/>
</dbReference>
<evidence type="ECO:0000313" key="3">
    <source>
        <dbReference type="EMBL" id="KIS71095.1"/>
    </source>
</evidence>
<dbReference type="OrthoDB" id="430436at2759"/>
<organism evidence="3 4">
    <name type="scientific">Mycosarcoma maydis</name>
    <name type="common">Corn smut fungus</name>
    <name type="synonym">Ustilago maydis</name>
    <dbReference type="NCBI Taxonomy" id="5270"/>
    <lineage>
        <taxon>Eukaryota</taxon>
        <taxon>Fungi</taxon>
        <taxon>Dikarya</taxon>
        <taxon>Basidiomycota</taxon>
        <taxon>Ustilaginomycotina</taxon>
        <taxon>Ustilaginomycetes</taxon>
        <taxon>Ustilaginales</taxon>
        <taxon>Ustilaginaceae</taxon>
        <taxon>Mycosarcoma</taxon>
    </lineage>
</organism>
<dbReference type="SUPFAM" id="SSF51735">
    <property type="entry name" value="NAD(P)-binding Rossmann-fold domains"/>
    <property type="match status" value="1"/>
</dbReference>
<dbReference type="EMBL" id="CM003141">
    <property type="protein sequence ID" value="KIS71095.1"/>
    <property type="molecule type" value="Genomic_DNA"/>
</dbReference>
<evidence type="ECO:0000313" key="4">
    <source>
        <dbReference type="Proteomes" id="UP000000561"/>
    </source>
</evidence>
<dbReference type="RefSeq" id="XP_011386986.1">
    <property type="nucleotide sequence ID" value="XM_011388684.1"/>
</dbReference>